<dbReference type="Proteomes" id="UP001055153">
    <property type="component" value="Unassembled WGS sequence"/>
</dbReference>
<comment type="function">
    <text evidence="10">Condenses 4-methyl-5-(beta-hydroxyethyl)thiazole monophosphate (THZ-P) and 2-methyl-4-amino-5-hydroxymethyl pyrimidine pyrophosphate (HMP-PP) to form thiamine monophosphate (TMP).</text>
</comment>
<dbReference type="Gene3D" id="3.20.20.70">
    <property type="entry name" value="Aldolase class I"/>
    <property type="match status" value="1"/>
</dbReference>
<reference evidence="12" key="1">
    <citation type="journal article" date="2021" name="Front. Microbiol.">
        <title>Comprehensive Comparative Genomics and Phenotyping of Methylobacterium Species.</title>
        <authorList>
            <person name="Alessa O."/>
            <person name="Ogura Y."/>
            <person name="Fujitani Y."/>
            <person name="Takami H."/>
            <person name="Hayashi T."/>
            <person name="Sahin N."/>
            <person name="Tani A."/>
        </authorList>
    </citation>
    <scope>NUCLEOTIDE SEQUENCE</scope>
    <source>
        <strain evidence="12">DSM 17168</strain>
    </source>
</reference>
<dbReference type="PANTHER" id="PTHR20857">
    <property type="entry name" value="THIAMINE-PHOSPHATE PYROPHOSPHORYLASE"/>
    <property type="match status" value="1"/>
</dbReference>
<dbReference type="HAMAP" id="MF_00097">
    <property type="entry name" value="TMP_synthase"/>
    <property type="match status" value="1"/>
</dbReference>
<evidence type="ECO:0000256" key="8">
    <source>
        <dbReference type="ARBA" id="ARBA00047851"/>
    </source>
</evidence>
<keyword evidence="13" id="KW-1185">Reference proteome</keyword>
<evidence type="ECO:0000256" key="10">
    <source>
        <dbReference type="HAMAP-Rule" id="MF_00097"/>
    </source>
</evidence>
<dbReference type="SUPFAM" id="SSF51391">
    <property type="entry name" value="Thiamin phosphate synthase"/>
    <property type="match status" value="1"/>
</dbReference>
<accession>A0ABQ4SAP3</accession>
<reference evidence="12" key="2">
    <citation type="submission" date="2021-08" db="EMBL/GenBank/DDBJ databases">
        <authorList>
            <person name="Tani A."/>
            <person name="Ola A."/>
            <person name="Ogura Y."/>
            <person name="Katsura K."/>
            <person name="Hayashi T."/>
        </authorList>
    </citation>
    <scope>NUCLEOTIDE SEQUENCE</scope>
    <source>
        <strain evidence="12">DSM 17168</strain>
    </source>
</reference>
<sequence length="213" mass="21200">MNPLPSRLLVVTDRHGAAMPLPDRIGAALAGGARWIWLRDRDLPDDERAALAAALIGQVAAAGGRLTIGRDVALAERIGADGVHLGEAAAVAPARARLGARALLGLSAHSLSEVAAAREVGADYVTLSPIFASASKPGYGPALGLEGLRAACRLGLPVLALAGVTPATAPACLRAGAAGIAVMGGVMRAEDPAAAARDLLAACGHAQDELGGP</sequence>
<comment type="catalytic activity">
    <reaction evidence="9 10">
        <text>2-[(2R,5Z)-2-carboxy-4-methylthiazol-5(2H)-ylidene]ethyl phosphate + 4-amino-2-methyl-5-(diphosphooxymethyl)pyrimidine + 2 H(+) = thiamine phosphate + CO2 + diphosphate</text>
        <dbReference type="Rhea" id="RHEA:47844"/>
        <dbReference type="ChEBI" id="CHEBI:15378"/>
        <dbReference type="ChEBI" id="CHEBI:16526"/>
        <dbReference type="ChEBI" id="CHEBI:33019"/>
        <dbReference type="ChEBI" id="CHEBI:37575"/>
        <dbReference type="ChEBI" id="CHEBI:57841"/>
        <dbReference type="ChEBI" id="CHEBI:62899"/>
        <dbReference type="EC" id="2.5.1.3"/>
    </reaction>
</comment>
<comment type="caution">
    <text evidence="12">The sequence shown here is derived from an EMBL/GenBank/DDBJ whole genome shotgun (WGS) entry which is preliminary data.</text>
</comment>
<evidence type="ECO:0000259" key="11">
    <source>
        <dbReference type="Pfam" id="PF02581"/>
    </source>
</evidence>
<evidence type="ECO:0000256" key="2">
    <source>
        <dbReference type="ARBA" id="ARBA00005165"/>
    </source>
</evidence>
<evidence type="ECO:0000256" key="3">
    <source>
        <dbReference type="ARBA" id="ARBA00022679"/>
    </source>
</evidence>
<dbReference type="InterPro" id="IPR022998">
    <property type="entry name" value="ThiamineP_synth_TenI"/>
</dbReference>
<dbReference type="CDD" id="cd00564">
    <property type="entry name" value="TMP_TenI"/>
    <property type="match status" value="1"/>
</dbReference>
<protein>
    <recommendedName>
        <fullName evidence="10">Thiamine-phosphate synthase</fullName>
        <shortName evidence="10">TP synthase</shortName>
        <shortName evidence="10">TPS</shortName>
        <ecNumber evidence="10">2.5.1.3</ecNumber>
    </recommendedName>
    <alternativeName>
        <fullName evidence="10">Thiamine-phosphate pyrophosphorylase</fullName>
        <shortName evidence="10">TMP pyrophosphorylase</shortName>
        <shortName evidence="10">TMP-PPase</shortName>
    </alternativeName>
</protein>
<dbReference type="InterPro" id="IPR036206">
    <property type="entry name" value="ThiamineP_synth_sf"/>
</dbReference>
<dbReference type="Pfam" id="PF02581">
    <property type="entry name" value="TMP-TENI"/>
    <property type="match status" value="1"/>
</dbReference>
<dbReference type="EMBL" id="BPQQ01000016">
    <property type="protein sequence ID" value="GJD99544.1"/>
    <property type="molecule type" value="Genomic_DNA"/>
</dbReference>
<dbReference type="EC" id="2.5.1.3" evidence="10"/>
<evidence type="ECO:0000256" key="7">
    <source>
        <dbReference type="ARBA" id="ARBA00047334"/>
    </source>
</evidence>
<evidence type="ECO:0000256" key="1">
    <source>
        <dbReference type="ARBA" id="ARBA00001946"/>
    </source>
</evidence>
<comment type="pathway">
    <text evidence="2 10">Cofactor biosynthesis; thiamine diphosphate biosynthesis; thiamine phosphate from 4-amino-2-methyl-5-diphosphomethylpyrimidine and 4-methyl-5-(2-phosphoethyl)-thiazole: step 1/1.</text>
</comment>
<dbReference type="InterPro" id="IPR013785">
    <property type="entry name" value="Aldolase_TIM"/>
</dbReference>
<comment type="similarity">
    <text evidence="10">Belongs to the thiamine-phosphate synthase family.</text>
</comment>
<name>A0ABQ4SAP3_9HYPH</name>
<feature type="binding site" evidence="10">
    <location>
        <begin position="133"/>
        <end position="135"/>
    </location>
    <ligand>
        <name>2-[(2R,5Z)-2-carboxy-4-methylthiazol-5(2H)-ylidene]ethyl phosphate</name>
        <dbReference type="ChEBI" id="CHEBI:62899"/>
    </ligand>
</feature>
<comment type="catalytic activity">
    <reaction evidence="8 10">
        <text>2-(2-carboxy-4-methylthiazol-5-yl)ethyl phosphate + 4-amino-2-methyl-5-(diphosphooxymethyl)pyrimidine + 2 H(+) = thiamine phosphate + CO2 + diphosphate</text>
        <dbReference type="Rhea" id="RHEA:47848"/>
        <dbReference type="ChEBI" id="CHEBI:15378"/>
        <dbReference type="ChEBI" id="CHEBI:16526"/>
        <dbReference type="ChEBI" id="CHEBI:33019"/>
        <dbReference type="ChEBI" id="CHEBI:37575"/>
        <dbReference type="ChEBI" id="CHEBI:57841"/>
        <dbReference type="ChEBI" id="CHEBI:62890"/>
        <dbReference type="EC" id="2.5.1.3"/>
    </reaction>
</comment>
<keyword evidence="6 10" id="KW-0784">Thiamine biosynthesis</keyword>
<evidence type="ECO:0000256" key="4">
    <source>
        <dbReference type="ARBA" id="ARBA00022723"/>
    </source>
</evidence>
<comment type="caution">
    <text evidence="10">Lacks conserved residue(s) required for the propagation of feature annotation.</text>
</comment>
<keyword evidence="5" id="KW-0460">Magnesium</keyword>
<feature type="domain" description="Thiamine phosphate synthase/TenI" evidence="11">
    <location>
        <begin position="8"/>
        <end position="185"/>
    </location>
</feature>
<comment type="catalytic activity">
    <reaction evidence="7 10">
        <text>4-methyl-5-(2-phosphooxyethyl)-thiazole + 4-amino-2-methyl-5-(diphosphooxymethyl)pyrimidine + H(+) = thiamine phosphate + diphosphate</text>
        <dbReference type="Rhea" id="RHEA:22328"/>
        <dbReference type="ChEBI" id="CHEBI:15378"/>
        <dbReference type="ChEBI" id="CHEBI:33019"/>
        <dbReference type="ChEBI" id="CHEBI:37575"/>
        <dbReference type="ChEBI" id="CHEBI:57841"/>
        <dbReference type="ChEBI" id="CHEBI:58296"/>
        <dbReference type="EC" id="2.5.1.3"/>
    </reaction>
</comment>
<dbReference type="PANTHER" id="PTHR20857:SF15">
    <property type="entry name" value="THIAMINE-PHOSPHATE SYNTHASE"/>
    <property type="match status" value="1"/>
</dbReference>
<evidence type="ECO:0000256" key="5">
    <source>
        <dbReference type="ARBA" id="ARBA00022842"/>
    </source>
</evidence>
<keyword evidence="4" id="KW-0479">Metal-binding</keyword>
<gene>
    <name evidence="12" type="primary">thiE_1</name>
    <name evidence="10" type="synonym">thiE</name>
    <name evidence="12" type="ORF">GMJLKIPL_1462</name>
</gene>
<evidence type="ECO:0000313" key="13">
    <source>
        <dbReference type="Proteomes" id="UP001055153"/>
    </source>
</evidence>
<feature type="binding site" evidence="10">
    <location>
        <position position="136"/>
    </location>
    <ligand>
        <name>4-amino-2-methyl-5-(diphosphooxymethyl)pyrimidine</name>
        <dbReference type="ChEBI" id="CHEBI:57841"/>
    </ligand>
</feature>
<proteinExistence type="inferred from homology"/>
<comment type="cofactor">
    <cofactor evidence="1">
        <name>Mg(2+)</name>
        <dbReference type="ChEBI" id="CHEBI:18420"/>
    </cofactor>
</comment>
<evidence type="ECO:0000313" key="12">
    <source>
        <dbReference type="EMBL" id="GJD99544.1"/>
    </source>
</evidence>
<evidence type="ECO:0000256" key="6">
    <source>
        <dbReference type="ARBA" id="ARBA00022977"/>
    </source>
</evidence>
<dbReference type="RefSeq" id="WP_238234426.1">
    <property type="nucleotide sequence ID" value="NZ_BPQQ01000016.1"/>
</dbReference>
<keyword evidence="3 10" id="KW-0808">Transferase</keyword>
<feature type="binding site" evidence="10">
    <location>
        <position position="163"/>
    </location>
    <ligand>
        <name>2-[(2R,5Z)-2-carboxy-4-methylthiazol-5(2H)-ylidene]ethyl phosphate</name>
        <dbReference type="ChEBI" id="CHEBI:62899"/>
    </ligand>
</feature>
<evidence type="ECO:0000256" key="9">
    <source>
        <dbReference type="ARBA" id="ARBA00047883"/>
    </source>
</evidence>
<feature type="binding site" evidence="10">
    <location>
        <position position="107"/>
    </location>
    <ligand>
        <name>4-amino-2-methyl-5-(diphosphooxymethyl)pyrimidine</name>
        <dbReference type="ChEBI" id="CHEBI:57841"/>
    </ligand>
</feature>
<organism evidence="12 13">
    <name type="scientific">Methylobacterium isbiliense</name>
    <dbReference type="NCBI Taxonomy" id="315478"/>
    <lineage>
        <taxon>Bacteria</taxon>
        <taxon>Pseudomonadati</taxon>
        <taxon>Pseudomonadota</taxon>
        <taxon>Alphaproteobacteria</taxon>
        <taxon>Hyphomicrobiales</taxon>
        <taxon>Methylobacteriaceae</taxon>
        <taxon>Methylobacterium</taxon>
    </lineage>
</organism>
<dbReference type="InterPro" id="IPR034291">
    <property type="entry name" value="TMP_synthase"/>
</dbReference>